<feature type="region of interest" description="Disordered" evidence="2">
    <location>
        <begin position="323"/>
        <end position="357"/>
    </location>
</feature>
<organism evidence="5">
    <name type="scientific">Laccaria bicolor (strain S238N-H82 / ATCC MYA-4686)</name>
    <name type="common">Bicoloured deceiver</name>
    <name type="synonym">Laccaria laccata var. bicolor</name>
    <dbReference type="NCBI Taxonomy" id="486041"/>
    <lineage>
        <taxon>Eukaryota</taxon>
        <taxon>Fungi</taxon>
        <taxon>Dikarya</taxon>
        <taxon>Basidiomycota</taxon>
        <taxon>Agaricomycotina</taxon>
        <taxon>Agaricomycetes</taxon>
        <taxon>Agaricomycetidae</taxon>
        <taxon>Agaricales</taxon>
        <taxon>Agaricineae</taxon>
        <taxon>Hydnangiaceae</taxon>
        <taxon>Laccaria</taxon>
    </lineage>
</organism>
<evidence type="ECO:0000256" key="2">
    <source>
        <dbReference type="SAM" id="MobiDB-lite"/>
    </source>
</evidence>
<dbReference type="OrthoDB" id="2757553at2759"/>
<feature type="region of interest" description="Disordered" evidence="2">
    <location>
        <begin position="555"/>
        <end position="589"/>
    </location>
</feature>
<name>B0CQH4_LACBS</name>
<dbReference type="SUPFAM" id="SSF57997">
    <property type="entry name" value="Tropomyosin"/>
    <property type="match status" value="1"/>
</dbReference>
<feature type="domain" description="DUF6697" evidence="3">
    <location>
        <begin position="380"/>
        <end position="550"/>
    </location>
</feature>
<evidence type="ECO:0000259" key="3">
    <source>
        <dbReference type="Pfam" id="PF20411"/>
    </source>
</evidence>
<dbReference type="HOGENOM" id="CLU_509918_0_0_1"/>
<dbReference type="Pfam" id="PF20411">
    <property type="entry name" value="DUF6697"/>
    <property type="match status" value="1"/>
</dbReference>
<keyword evidence="5" id="KW-1185">Reference proteome</keyword>
<dbReference type="InterPro" id="IPR046520">
    <property type="entry name" value="DUF6697"/>
</dbReference>
<dbReference type="EMBL" id="DS547091">
    <property type="protein sequence ID" value="EDR15034.1"/>
    <property type="molecule type" value="Genomic_DNA"/>
</dbReference>
<evidence type="ECO:0000313" key="4">
    <source>
        <dbReference type="EMBL" id="EDR15034.1"/>
    </source>
</evidence>
<proteinExistence type="predicted"/>
<dbReference type="Gene3D" id="1.20.1170.10">
    <property type="match status" value="1"/>
</dbReference>
<evidence type="ECO:0000256" key="1">
    <source>
        <dbReference type="SAM" id="Coils"/>
    </source>
</evidence>
<protein>
    <recommendedName>
        <fullName evidence="3">DUF6697 domain-containing protein</fullName>
    </recommendedName>
</protein>
<dbReference type="RefSeq" id="XP_001873242.1">
    <property type="nucleotide sequence ID" value="XM_001873207.1"/>
</dbReference>
<dbReference type="GeneID" id="6069917"/>
<evidence type="ECO:0000313" key="5">
    <source>
        <dbReference type="Proteomes" id="UP000001194"/>
    </source>
</evidence>
<feature type="coiled-coil region" evidence="1">
    <location>
        <begin position="22"/>
        <end position="49"/>
    </location>
</feature>
<dbReference type="Proteomes" id="UP000001194">
    <property type="component" value="Unassembled WGS sequence"/>
</dbReference>
<keyword evidence="1" id="KW-0175">Coiled coil</keyword>
<gene>
    <name evidence="4" type="ORF">LACBIDRAFT_300769</name>
</gene>
<accession>B0CQH4</accession>
<dbReference type="InParanoid" id="B0CQH4"/>
<dbReference type="AlphaFoldDB" id="B0CQH4"/>
<feature type="compositionally biased region" description="Basic residues" evidence="2">
    <location>
        <begin position="580"/>
        <end position="589"/>
    </location>
</feature>
<sequence>MDEPDVFWADVLKRWSDASQNVVRLRKELTQTQEERDKYRHELHSFKQVTEPFPLPFGQPTTATLEAYPPSSTVTSNKLQEAEAGLGRAKHEYQKLRDQLKDSEQRIESLVLQITALQRERDTIQAYSKNIQEELETLQRAHSTLQSERDELNRLNNDIQEQLKTAQAELSASQLGNDDLTQKLQLLSNISHENETLRQQLLQLNEVSTNKQPQDWNKARVYSLEEQVERLEFSNQALEKDNKSLRDELKTAHGNLHKIKESNNVLHETITKLKQLARHVVVPASHKPHVASARTTQSVPAEVIPSVNIASLPNALKKPVKPTANHLTVDSGKEDPTIVEPSVSKPQSSSVTPRIPPHRQMEIDSFPVFIPDVDAASDHTFDREFMKNALGGSIQPLIVRITASQTPLAETRNISSYLCPGLDHNPWCPSTPGENGYIFVGLGKEKDTFELPEIHSVFVGLKKTKTKDNRRFRYLGKYIAKRVEPLSPQEWKTLAIHVRCTYVQTTKAKTKDVRTLDAIMAAYDSGELLVPCVRLQCIGFDEQLFGALISKMATPSSKSTSAARTKRTREGNEGDESCERKKRTVRQVQ</sequence>
<reference evidence="4 5" key="1">
    <citation type="journal article" date="2008" name="Nature">
        <title>The genome of Laccaria bicolor provides insights into mycorrhizal symbiosis.</title>
        <authorList>
            <person name="Martin F."/>
            <person name="Aerts A."/>
            <person name="Ahren D."/>
            <person name="Brun A."/>
            <person name="Danchin E.G.J."/>
            <person name="Duchaussoy F."/>
            <person name="Gibon J."/>
            <person name="Kohler A."/>
            <person name="Lindquist E."/>
            <person name="Pereda V."/>
            <person name="Salamov A."/>
            <person name="Shapiro H.J."/>
            <person name="Wuyts J."/>
            <person name="Blaudez D."/>
            <person name="Buee M."/>
            <person name="Brokstein P."/>
            <person name="Canbaeck B."/>
            <person name="Cohen D."/>
            <person name="Courty P.E."/>
            <person name="Coutinho P.M."/>
            <person name="Delaruelle C."/>
            <person name="Detter J.C."/>
            <person name="Deveau A."/>
            <person name="DiFazio S."/>
            <person name="Duplessis S."/>
            <person name="Fraissinet-Tachet L."/>
            <person name="Lucic E."/>
            <person name="Frey-Klett P."/>
            <person name="Fourrey C."/>
            <person name="Feussner I."/>
            <person name="Gay G."/>
            <person name="Grimwood J."/>
            <person name="Hoegger P.J."/>
            <person name="Jain P."/>
            <person name="Kilaru S."/>
            <person name="Labbe J."/>
            <person name="Lin Y.C."/>
            <person name="Legue V."/>
            <person name="Le Tacon F."/>
            <person name="Marmeisse R."/>
            <person name="Melayah D."/>
            <person name="Montanini B."/>
            <person name="Muratet M."/>
            <person name="Nehls U."/>
            <person name="Niculita-Hirzel H."/>
            <person name="Oudot-Le Secq M.P."/>
            <person name="Peter M."/>
            <person name="Quesneville H."/>
            <person name="Rajashekar B."/>
            <person name="Reich M."/>
            <person name="Rouhier N."/>
            <person name="Schmutz J."/>
            <person name="Yin T."/>
            <person name="Chalot M."/>
            <person name="Henrissat B."/>
            <person name="Kuees U."/>
            <person name="Lucas S."/>
            <person name="Van de Peer Y."/>
            <person name="Podila G.K."/>
            <person name="Polle A."/>
            <person name="Pukkila P.J."/>
            <person name="Richardson P.M."/>
            <person name="Rouze P."/>
            <person name="Sanders I.R."/>
            <person name="Stajich J.E."/>
            <person name="Tunlid A."/>
            <person name="Tuskan G."/>
            <person name="Grigoriev I.V."/>
        </authorList>
    </citation>
    <scope>NUCLEOTIDE SEQUENCE [LARGE SCALE GENOMIC DNA]</scope>
    <source>
        <strain evidence="5">S238N-H82 / ATCC MYA-4686</strain>
    </source>
</reference>
<dbReference type="KEGG" id="lbc:LACBIDRAFT_300769"/>
<feature type="coiled-coil region" evidence="1">
    <location>
        <begin position="79"/>
        <end position="255"/>
    </location>
</feature>